<proteinExistence type="predicted"/>
<sequence>MHVTRFASWRQSSNFYVVMRIRGRPNSFPMLHATGIAPSGSRCVSTCGRLQVRCCGVRSGALPKRVIVLSYIFSDLRLHKGTCSRRAPRPISSFPRIFLFSRQRQSGEDPCTGCGDWRHSRGTCLQLVASSPVPYYCYKSRTGLKSKSCDIRGLDSAAWILVTSGTPAARGCP</sequence>
<evidence type="ECO:0000313" key="2">
    <source>
        <dbReference type="Proteomes" id="UP000799766"/>
    </source>
</evidence>
<keyword evidence="2" id="KW-1185">Reference proteome</keyword>
<accession>A0A6A6P842</accession>
<reference evidence="1" key="1">
    <citation type="journal article" date="2020" name="Stud. Mycol.">
        <title>101 Dothideomycetes genomes: a test case for predicting lifestyles and emergence of pathogens.</title>
        <authorList>
            <person name="Haridas S."/>
            <person name="Albert R."/>
            <person name="Binder M."/>
            <person name="Bloem J."/>
            <person name="Labutti K."/>
            <person name="Salamov A."/>
            <person name="Andreopoulos B."/>
            <person name="Baker S."/>
            <person name="Barry K."/>
            <person name="Bills G."/>
            <person name="Bluhm B."/>
            <person name="Cannon C."/>
            <person name="Castanera R."/>
            <person name="Culley D."/>
            <person name="Daum C."/>
            <person name="Ezra D."/>
            <person name="Gonzalez J."/>
            <person name="Henrissat B."/>
            <person name="Kuo A."/>
            <person name="Liang C."/>
            <person name="Lipzen A."/>
            <person name="Lutzoni F."/>
            <person name="Magnuson J."/>
            <person name="Mondo S."/>
            <person name="Nolan M."/>
            <person name="Ohm R."/>
            <person name="Pangilinan J."/>
            <person name="Park H.-J."/>
            <person name="Ramirez L."/>
            <person name="Alfaro M."/>
            <person name="Sun H."/>
            <person name="Tritt A."/>
            <person name="Yoshinaga Y."/>
            <person name="Zwiers L.-H."/>
            <person name="Turgeon B."/>
            <person name="Goodwin S."/>
            <person name="Spatafora J."/>
            <person name="Crous P."/>
            <person name="Grigoriev I."/>
        </authorList>
    </citation>
    <scope>NUCLEOTIDE SEQUENCE</scope>
    <source>
        <strain evidence="1">ATCC 16933</strain>
    </source>
</reference>
<evidence type="ECO:0000313" key="1">
    <source>
        <dbReference type="EMBL" id="KAF2460115.1"/>
    </source>
</evidence>
<dbReference type="AlphaFoldDB" id="A0A6A6P842"/>
<name>A0A6A6P842_9PEZI</name>
<organism evidence="1 2">
    <name type="scientific">Lineolata rhizophorae</name>
    <dbReference type="NCBI Taxonomy" id="578093"/>
    <lineage>
        <taxon>Eukaryota</taxon>
        <taxon>Fungi</taxon>
        <taxon>Dikarya</taxon>
        <taxon>Ascomycota</taxon>
        <taxon>Pezizomycotina</taxon>
        <taxon>Dothideomycetes</taxon>
        <taxon>Dothideomycetes incertae sedis</taxon>
        <taxon>Lineolatales</taxon>
        <taxon>Lineolataceae</taxon>
        <taxon>Lineolata</taxon>
    </lineage>
</organism>
<gene>
    <name evidence="1" type="ORF">BDY21DRAFT_185046</name>
</gene>
<protein>
    <submittedName>
        <fullName evidence="1">Uncharacterized protein</fullName>
    </submittedName>
</protein>
<dbReference type="EMBL" id="MU001674">
    <property type="protein sequence ID" value="KAF2460115.1"/>
    <property type="molecule type" value="Genomic_DNA"/>
</dbReference>
<dbReference type="Proteomes" id="UP000799766">
    <property type="component" value="Unassembled WGS sequence"/>
</dbReference>